<keyword evidence="1" id="KW-0472">Membrane</keyword>
<dbReference type="InterPro" id="IPR058265">
    <property type="entry name" value="DUF7959"/>
</dbReference>
<keyword evidence="1" id="KW-0812">Transmembrane</keyword>
<dbReference type="InterPro" id="IPR058831">
    <property type="entry name" value="LolA-like_dom_2nd"/>
</dbReference>
<dbReference type="PANTHER" id="PTHR36902">
    <property type="entry name" value="ENRICHED IN SURFACE-LABELED PROTEOME PROTEIN 9"/>
    <property type="match status" value="1"/>
</dbReference>
<keyword evidence="1" id="KW-1133">Transmembrane helix</keyword>
<feature type="domain" description="DUF7959" evidence="3">
    <location>
        <begin position="479"/>
        <end position="588"/>
    </location>
</feature>
<protein>
    <submittedName>
        <fullName evidence="4">Uncharacterized protein</fullName>
    </submittedName>
</protein>
<dbReference type="AlphaFoldDB" id="A0AAW0VUQ0"/>
<evidence type="ECO:0000313" key="5">
    <source>
        <dbReference type="Proteomes" id="UP001445076"/>
    </source>
</evidence>
<proteinExistence type="predicted"/>
<accession>A0AAW0VUQ0</accession>
<sequence length="685" mass="76803">MTDQLFLAYGTESFDGVFNRGVLAYELGEGLVNDRPHMQEEIVHYDMTKNESLIIITDTSCEDTGEENCDPKKTCHAKTTKELVNEMSSVFGFGSAIGANGIFGTMGVLEWGPQNNYVYMGKENCRGMQCDRYQACITDKEGVPVVKLVYFWSASSWHVASNGPSVPVAVEIQSTGKYGTLVTREVMQRFDFYEVLRDFRPSLEELMPPGDVYCKSRKSQYDPPVVPYYFSYDSEAVAGFDVTIAIGDNETEKIEFTVAFSQSEFYDWNAKIVMTEYVPWYIFGEVYRYEFETQRIQDFNQGLEYYLQKHQDKKCRYGIIQNSSSGGDVVVNDDGSVSLQPPWIFENLDEPMQYNGIHSARDMEADVWIGLKNHLLSLISENFVWFYASPLVVDEIVNKEVYGREEKNGKLKIKKTKPYLPKASLVSMDKVPLKLEKYTNILANYPHLIYNIFNYETDPPQTHMFDISPCYNDSQSRDFILDLPSDTLEMVQYRTDTLLYSAQEALAEVGVISPLRINRIVLEERDDVLRLLFTILDKAEVEGDAPGILKESNLNTAVSLINSAVSSSKLVIVVRLNSLMNEYSKVKDSDIVAVVPVAGSMVQVQRGKNNDYSYTTSKGYQSGDMAGLAIGMLIVGTLVGVAVTMVVKHGTASPSGLPRVSMAHKSAPNSSNTINVTADLTASDI</sequence>
<evidence type="ECO:0000256" key="1">
    <source>
        <dbReference type="SAM" id="Phobius"/>
    </source>
</evidence>
<name>A0AAW0VUQ0_CHEQU</name>
<evidence type="ECO:0000259" key="2">
    <source>
        <dbReference type="Pfam" id="PF25898"/>
    </source>
</evidence>
<feature type="transmembrane region" description="Helical" evidence="1">
    <location>
        <begin position="625"/>
        <end position="647"/>
    </location>
</feature>
<dbReference type="Pfam" id="PF25898">
    <property type="entry name" value="LolA_2nd_metazoa"/>
    <property type="match status" value="1"/>
</dbReference>
<dbReference type="Pfam" id="PF25899">
    <property type="entry name" value="DUF7959"/>
    <property type="match status" value="1"/>
</dbReference>
<dbReference type="PANTHER" id="PTHR36902:SF1">
    <property type="entry name" value="ENRICHED IN SURFACE-LABELED PROTEOME PROTEIN 9"/>
    <property type="match status" value="1"/>
</dbReference>
<evidence type="ECO:0000313" key="4">
    <source>
        <dbReference type="EMBL" id="KAK8720556.1"/>
    </source>
</evidence>
<reference evidence="4 5" key="1">
    <citation type="journal article" date="2024" name="BMC Genomics">
        <title>Genome assembly of redclaw crayfish (Cherax quadricarinatus) provides insights into its immune adaptation and hypoxia tolerance.</title>
        <authorList>
            <person name="Liu Z."/>
            <person name="Zheng J."/>
            <person name="Li H."/>
            <person name="Fang K."/>
            <person name="Wang S."/>
            <person name="He J."/>
            <person name="Zhou D."/>
            <person name="Weng S."/>
            <person name="Chi M."/>
            <person name="Gu Z."/>
            <person name="He J."/>
            <person name="Li F."/>
            <person name="Wang M."/>
        </authorList>
    </citation>
    <scope>NUCLEOTIDE SEQUENCE [LARGE SCALE GENOMIC DNA]</scope>
    <source>
        <strain evidence="4">ZL_2023a</strain>
    </source>
</reference>
<organism evidence="4 5">
    <name type="scientific">Cherax quadricarinatus</name>
    <name type="common">Australian red claw crayfish</name>
    <dbReference type="NCBI Taxonomy" id="27406"/>
    <lineage>
        <taxon>Eukaryota</taxon>
        <taxon>Metazoa</taxon>
        <taxon>Ecdysozoa</taxon>
        <taxon>Arthropoda</taxon>
        <taxon>Crustacea</taxon>
        <taxon>Multicrustacea</taxon>
        <taxon>Malacostraca</taxon>
        <taxon>Eumalacostraca</taxon>
        <taxon>Eucarida</taxon>
        <taxon>Decapoda</taxon>
        <taxon>Pleocyemata</taxon>
        <taxon>Astacidea</taxon>
        <taxon>Parastacoidea</taxon>
        <taxon>Parastacidae</taxon>
        <taxon>Cherax</taxon>
    </lineage>
</organism>
<dbReference type="Proteomes" id="UP001445076">
    <property type="component" value="Unassembled WGS sequence"/>
</dbReference>
<keyword evidence="5" id="KW-1185">Reference proteome</keyword>
<comment type="caution">
    <text evidence="4">The sequence shown here is derived from an EMBL/GenBank/DDBJ whole genome shotgun (WGS) entry which is preliminary data.</text>
</comment>
<feature type="domain" description="LolA-like" evidence="2">
    <location>
        <begin position="211"/>
        <end position="471"/>
    </location>
</feature>
<gene>
    <name evidence="4" type="ORF">OTU49_013240</name>
</gene>
<evidence type="ECO:0000259" key="3">
    <source>
        <dbReference type="Pfam" id="PF25899"/>
    </source>
</evidence>
<dbReference type="EMBL" id="JARKIK010000337">
    <property type="protein sequence ID" value="KAK8720556.1"/>
    <property type="molecule type" value="Genomic_DNA"/>
</dbReference>